<sequence>MKEQEIIKTLKKSVSAVESLFGKNVDKALTDYGWGVYTTSKRLVDNLDVAINEQSIDDTTSR</sequence>
<evidence type="ECO:0000313" key="2">
    <source>
        <dbReference type="EMBL" id="CYU90798.1"/>
    </source>
</evidence>
<proteinExistence type="predicted"/>
<name>A0A116LQ58_STRSU</name>
<evidence type="ECO:0000313" key="4">
    <source>
        <dbReference type="Proteomes" id="UP000073485"/>
    </source>
</evidence>
<gene>
    <name evidence="2" type="ORF">ERS132393_01612</name>
    <name evidence="1" type="ORF">ERS132410_00797</name>
</gene>
<evidence type="ECO:0000313" key="1">
    <source>
        <dbReference type="EMBL" id="CYU67415.1"/>
    </source>
</evidence>
<accession>A0A116LQ58</accession>
<dbReference type="EMBL" id="FIGO01000004">
    <property type="protein sequence ID" value="CYU67415.1"/>
    <property type="molecule type" value="Genomic_DNA"/>
</dbReference>
<organism evidence="1 4">
    <name type="scientific">Streptococcus suis</name>
    <dbReference type="NCBI Taxonomy" id="1307"/>
    <lineage>
        <taxon>Bacteria</taxon>
        <taxon>Bacillati</taxon>
        <taxon>Bacillota</taxon>
        <taxon>Bacilli</taxon>
        <taxon>Lactobacillales</taxon>
        <taxon>Streptococcaceae</taxon>
        <taxon>Streptococcus</taxon>
    </lineage>
</organism>
<reference evidence="3 4" key="1">
    <citation type="submission" date="2016-02" db="EMBL/GenBank/DDBJ databases">
        <authorList>
            <consortium name="Pathogen Informatics"/>
        </authorList>
    </citation>
    <scope>NUCLEOTIDE SEQUENCE [LARGE SCALE GENOMIC DNA]</scope>
    <source>
        <strain evidence="2 3">LSS31</strain>
        <strain evidence="1 4">LSS48</strain>
    </source>
</reference>
<protein>
    <submittedName>
        <fullName evidence="1">Uncharacterized protein</fullName>
    </submittedName>
</protein>
<dbReference type="Proteomes" id="UP000073485">
    <property type="component" value="Unassembled WGS sequence"/>
</dbReference>
<dbReference type="AlphaFoldDB" id="A0A116LQ58"/>
<evidence type="ECO:0000313" key="3">
    <source>
        <dbReference type="Proteomes" id="UP000072530"/>
    </source>
</evidence>
<dbReference type="EMBL" id="FIGG01000007">
    <property type="protein sequence ID" value="CYU90798.1"/>
    <property type="molecule type" value="Genomic_DNA"/>
</dbReference>
<dbReference type="Proteomes" id="UP000072530">
    <property type="component" value="Unassembled WGS sequence"/>
</dbReference>